<organism evidence="2 3">
    <name type="scientific">Vespula squamosa</name>
    <name type="common">Southern yellow jacket</name>
    <name type="synonym">Wasp</name>
    <dbReference type="NCBI Taxonomy" id="30214"/>
    <lineage>
        <taxon>Eukaryota</taxon>
        <taxon>Metazoa</taxon>
        <taxon>Ecdysozoa</taxon>
        <taxon>Arthropoda</taxon>
        <taxon>Hexapoda</taxon>
        <taxon>Insecta</taxon>
        <taxon>Pterygota</taxon>
        <taxon>Neoptera</taxon>
        <taxon>Endopterygota</taxon>
        <taxon>Hymenoptera</taxon>
        <taxon>Apocrita</taxon>
        <taxon>Aculeata</taxon>
        <taxon>Vespoidea</taxon>
        <taxon>Vespidae</taxon>
        <taxon>Vespinae</taxon>
        <taxon>Vespula</taxon>
    </lineage>
</organism>
<dbReference type="EMBL" id="JAUDFV010000144">
    <property type="protein sequence ID" value="KAL2720780.1"/>
    <property type="molecule type" value="Genomic_DNA"/>
</dbReference>
<protein>
    <submittedName>
        <fullName evidence="2">Uncharacterized protein</fullName>
    </submittedName>
</protein>
<name>A0ABD2AJP8_VESSQ</name>
<evidence type="ECO:0000313" key="3">
    <source>
        <dbReference type="Proteomes" id="UP001607302"/>
    </source>
</evidence>
<comment type="caution">
    <text evidence="2">The sequence shown here is derived from an EMBL/GenBank/DDBJ whole genome shotgun (WGS) entry which is preliminary data.</text>
</comment>
<feature type="non-terminal residue" evidence="2">
    <location>
        <position position="121"/>
    </location>
</feature>
<gene>
    <name evidence="2" type="ORF">V1478_009826</name>
</gene>
<dbReference type="AlphaFoldDB" id="A0ABD2AJP8"/>
<keyword evidence="3" id="KW-1185">Reference proteome</keyword>
<accession>A0ABD2AJP8</accession>
<dbReference type="Proteomes" id="UP001607302">
    <property type="component" value="Unassembled WGS sequence"/>
</dbReference>
<evidence type="ECO:0000256" key="1">
    <source>
        <dbReference type="SAM" id="MobiDB-lite"/>
    </source>
</evidence>
<feature type="region of interest" description="Disordered" evidence="1">
    <location>
        <begin position="16"/>
        <end position="35"/>
    </location>
</feature>
<proteinExistence type="predicted"/>
<reference evidence="2 3" key="1">
    <citation type="journal article" date="2024" name="Ann. Entomol. Soc. Am.">
        <title>Genomic analyses of the southern and eastern yellowjacket wasps (Hymenoptera: Vespidae) reveal evolutionary signatures of social life.</title>
        <authorList>
            <person name="Catto M.A."/>
            <person name="Caine P.B."/>
            <person name="Orr S.E."/>
            <person name="Hunt B.G."/>
            <person name="Goodisman M.A.D."/>
        </authorList>
    </citation>
    <scope>NUCLEOTIDE SEQUENCE [LARGE SCALE GENOMIC DNA]</scope>
    <source>
        <strain evidence="2">233</strain>
        <tissue evidence="2">Head and thorax</tissue>
    </source>
</reference>
<evidence type="ECO:0000313" key="2">
    <source>
        <dbReference type="EMBL" id="KAL2720780.1"/>
    </source>
</evidence>
<sequence>MFQEYRGRNYPIITEHGLDSRAGSSQKSEDRVGGRPCAVLASPPRADSVVSWSTLCGPPRVVEETNEEAEEEGEEDFLLDDDEAHTFLDMDLSRNGNIRVRIQVGMDSYNGIVFDIDTRYT</sequence>